<name>A0A1U9Z220_9HYPH</name>
<dbReference type="SUPFAM" id="SSF51735">
    <property type="entry name" value="NAD(P)-binding Rossmann-fold domains"/>
    <property type="match status" value="1"/>
</dbReference>
<dbReference type="Proteomes" id="UP000191135">
    <property type="component" value="Chromosome"/>
</dbReference>
<dbReference type="Gene3D" id="3.40.50.720">
    <property type="entry name" value="NAD(P)-binding Rossmann-like Domain"/>
    <property type="match status" value="1"/>
</dbReference>
<feature type="domain" description="NAD-dependent epimerase/dehydratase" evidence="1">
    <location>
        <begin position="4"/>
        <end position="227"/>
    </location>
</feature>
<evidence type="ECO:0000259" key="1">
    <source>
        <dbReference type="Pfam" id="PF01370"/>
    </source>
</evidence>
<gene>
    <name evidence="2" type="primary">galE_2</name>
    <name evidence="2" type="ORF">Mame_02416</name>
</gene>
<dbReference type="EC" id="5.1.3.2" evidence="2"/>
<dbReference type="PANTHER" id="PTHR43245:SF58">
    <property type="entry name" value="BLL5923 PROTEIN"/>
    <property type="match status" value="1"/>
</dbReference>
<dbReference type="InterPro" id="IPR036291">
    <property type="entry name" value="NAD(P)-bd_dom_sf"/>
</dbReference>
<proteinExistence type="predicted"/>
<dbReference type="InterPro" id="IPR001509">
    <property type="entry name" value="Epimerase_deHydtase"/>
</dbReference>
<dbReference type="PANTHER" id="PTHR43245">
    <property type="entry name" value="BIFUNCTIONAL POLYMYXIN RESISTANCE PROTEIN ARNA"/>
    <property type="match status" value="1"/>
</dbReference>
<dbReference type="KEGG" id="mmed:Mame_02416"/>
<evidence type="ECO:0000313" key="3">
    <source>
        <dbReference type="Proteomes" id="UP000191135"/>
    </source>
</evidence>
<keyword evidence="2" id="KW-0413">Isomerase</keyword>
<accession>A0A1U9Z220</accession>
<evidence type="ECO:0000313" key="2">
    <source>
        <dbReference type="EMBL" id="AQZ51745.1"/>
    </source>
</evidence>
<dbReference type="InterPro" id="IPR050177">
    <property type="entry name" value="Lipid_A_modif_metabolic_enz"/>
</dbReference>
<dbReference type="Pfam" id="PF01370">
    <property type="entry name" value="Epimerase"/>
    <property type="match status" value="1"/>
</dbReference>
<dbReference type="OrthoDB" id="7941246at2"/>
<sequence>MKRILVSGGTGLVGRYIVEECLAAGHDLTVAGRNAPAADLFAAPVSFLPLELGGPGSTGFFKGIDVFIHAAFSHAPGRYRGGEGDDPAGFLKANVAGSIALFEAACRAGVKHAFFLSSRAVFDGYPAGMPLPETTPPQPQSLYGKAKWEVEQALSALARPGFIPVNLRATGVYGDLVPNKWGELFERYAGGEDIAARAGSEVHGRDLAGAILTLLDAPIPKISGKAFHVSDIVTDTHTILAPLKAALQSPRPLPPRADQSAVSAMTTTRLNALGWRSGGMPLLSATLQILVERFIDTRDATVI</sequence>
<organism evidence="2 3">
    <name type="scientific">Martelella mediterranea DSM 17316</name>
    <dbReference type="NCBI Taxonomy" id="1122214"/>
    <lineage>
        <taxon>Bacteria</taxon>
        <taxon>Pseudomonadati</taxon>
        <taxon>Pseudomonadota</taxon>
        <taxon>Alphaproteobacteria</taxon>
        <taxon>Hyphomicrobiales</taxon>
        <taxon>Aurantimonadaceae</taxon>
        <taxon>Martelella</taxon>
    </lineage>
</organism>
<dbReference type="RefSeq" id="WP_018063659.1">
    <property type="nucleotide sequence ID" value="NZ_AQWH01000004.1"/>
</dbReference>
<dbReference type="eggNOG" id="COG0451">
    <property type="taxonomic scope" value="Bacteria"/>
</dbReference>
<reference evidence="2 3" key="1">
    <citation type="submission" date="2017-03" db="EMBL/GenBank/DDBJ databases">
        <title>Foreign affairs: Plasmid Transfer between Roseobacters and Rhizobia.</title>
        <authorList>
            <person name="Bartling P."/>
            <person name="Bunk B."/>
            <person name="Overmann J."/>
            <person name="Brinkmann H."/>
            <person name="Petersen J."/>
        </authorList>
    </citation>
    <scope>NUCLEOTIDE SEQUENCE [LARGE SCALE GENOMIC DNA]</scope>
    <source>
        <strain evidence="2 3">MACL11</strain>
    </source>
</reference>
<keyword evidence="3" id="KW-1185">Reference proteome</keyword>
<dbReference type="EMBL" id="CP020330">
    <property type="protein sequence ID" value="AQZ51745.1"/>
    <property type="molecule type" value="Genomic_DNA"/>
</dbReference>
<protein>
    <submittedName>
        <fullName evidence="2">UDP-glucose 4-epimerase</fullName>
        <ecNumber evidence="2">5.1.3.2</ecNumber>
    </submittedName>
</protein>
<dbReference type="GO" id="GO:0003978">
    <property type="term" value="F:UDP-glucose 4-epimerase activity"/>
    <property type="evidence" value="ECO:0007669"/>
    <property type="project" value="UniProtKB-EC"/>
</dbReference>
<dbReference type="AlphaFoldDB" id="A0A1U9Z220"/>
<dbReference type="STRING" id="1122214.Mame_02416"/>